<reference evidence="2 3" key="1">
    <citation type="submission" date="2020-12" db="EMBL/GenBank/DDBJ databases">
        <title>Comparative genomic insights into the epidemiology and virulence of plant pathogenic Pseudomonads from Turkey.</title>
        <authorList>
            <person name="Dillon M."/>
            <person name="Ruiz-Bedoya T."/>
            <person name="Bendalovic-Torma C."/>
            <person name="Guttman K.M."/>
            <person name="Kwak H."/>
            <person name="Middleton M.A."/>
            <person name="Wang P.W."/>
            <person name="Horuz S."/>
            <person name="Aysan Y."/>
            <person name="Guttman D.S."/>
        </authorList>
    </citation>
    <scope>NUCLEOTIDE SEQUENCE [LARGE SCALE GENOMIC DNA]</scope>
    <source>
        <strain evidence="2 3">Marul_2_1</strain>
    </source>
</reference>
<dbReference type="RefSeq" id="WP_198708198.1">
    <property type="nucleotide sequence ID" value="NZ_JAEILM010000065.1"/>
</dbReference>
<proteinExistence type="predicted"/>
<keyword evidence="3" id="KW-1185">Reference proteome</keyword>
<comment type="caution">
    <text evidence="2">The sequence shown here is derived from an EMBL/GenBank/DDBJ whole genome shotgun (WGS) entry which is preliminary data.</text>
</comment>
<sequence>MNITNPTSTYVPSLLDQPAAASMDQPQSSTVVDAYAQHENTSPPQETAGQQPLVRNKRGIAFGRRLSLPTNVSGARLAPPIPTVPSGRGTPAAFNPTATRFQAAMGAGKPSLPADSAVPGTSVGSSNQSLVDRFKALATKSPQASAADKPVIVKPLDPPTVSVADVTQRLMDADKLVKAGVISTSPSTGKVVKDAFITAGVNGVVSAPINVGAYAGSVAAGEAIKGQYVPAALPPAHLPGAAKPESSPTTDTAAPQTSATPRLDRVERLVLQFADVMATLPSASDEERRAMEEAVPKERGARLSHLERRLSLSEPHMKQVAENRGIIFKPYAQSEAPPVKGGRLGSIEHRYHALEQAAEKIILLDGAKTKDAGAAI</sequence>
<feature type="compositionally biased region" description="Polar residues" evidence="1">
    <location>
        <begin position="1"/>
        <end position="11"/>
    </location>
</feature>
<organism evidence="2 3">
    <name type="scientific">Pseudomonas paralactis</name>
    <dbReference type="NCBI Taxonomy" id="1615673"/>
    <lineage>
        <taxon>Bacteria</taxon>
        <taxon>Pseudomonadati</taxon>
        <taxon>Pseudomonadota</taxon>
        <taxon>Gammaproteobacteria</taxon>
        <taxon>Pseudomonadales</taxon>
        <taxon>Pseudomonadaceae</taxon>
        <taxon>Pseudomonas</taxon>
    </lineage>
</organism>
<name>A0ABS0V7E3_9PSED</name>
<dbReference type="EMBL" id="JAEILM010000065">
    <property type="protein sequence ID" value="MBI6634874.1"/>
    <property type="molecule type" value="Genomic_DNA"/>
</dbReference>
<gene>
    <name evidence="2" type="ORF">YA0871_19615</name>
</gene>
<dbReference type="Proteomes" id="UP000607562">
    <property type="component" value="Unassembled WGS sequence"/>
</dbReference>
<evidence type="ECO:0000313" key="2">
    <source>
        <dbReference type="EMBL" id="MBI6634874.1"/>
    </source>
</evidence>
<feature type="compositionally biased region" description="Polar residues" evidence="1">
    <location>
        <begin position="246"/>
        <end position="260"/>
    </location>
</feature>
<evidence type="ECO:0008006" key="4">
    <source>
        <dbReference type="Google" id="ProtNLM"/>
    </source>
</evidence>
<accession>A0ABS0V7E3</accession>
<evidence type="ECO:0000256" key="1">
    <source>
        <dbReference type="SAM" id="MobiDB-lite"/>
    </source>
</evidence>
<evidence type="ECO:0000313" key="3">
    <source>
        <dbReference type="Proteomes" id="UP000607562"/>
    </source>
</evidence>
<protein>
    <recommendedName>
        <fullName evidence="4">Type III effector</fullName>
    </recommendedName>
</protein>
<feature type="region of interest" description="Disordered" evidence="1">
    <location>
        <begin position="235"/>
        <end position="261"/>
    </location>
</feature>
<feature type="region of interest" description="Disordered" evidence="1">
    <location>
        <begin position="1"/>
        <end position="29"/>
    </location>
</feature>